<keyword evidence="3" id="KW-1185">Reference proteome</keyword>
<dbReference type="EMBL" id="CP010519">
    <property type="protein sequence ID" value="AJE87392.1"/>
    <property type="molecule type" value="Genomic_DNA"/>
</dbReference>
<organism evidence="2 3">
    <name type="scientific">Streptomyces albus (strain ATCC 21838 / DSM 41398 / FERM P-419 / JCM 4703 / NBRC 107858)</name>
    <dbReference type="NCBI Taxonomy" id="1081613"/>
    <lineage>
        <taxon>Bacteria</taxon>
        <taxon>Bacillati</taxon>
        <taxon>Actinomycetota</taxon>
        <taxon>Actinomycetes</taxon>
        <taxon>Kitasatosporales</taxon>
        <taxon>Streptomycetaceae</taxon>
        <taxon>Streptomyces</taxon>
    </lineage>
</organism>
<protein>
    <submittedName>
        <fullName evidence="2">Regulator</fullName>
    </submittedName>
</protein>
<dbReference type="InterPro" id="IPR007278">
    <property type="entry name" value="DUF397"/>
</dbReference>
<dbReference type="Pfam" id="PF04149">
    <property type="entry name" value="DUF397"/>
    <property type="match status" value="1"/>
</dbReference>
<dbReference type="KEGG" id="sals:SLNWT_7016"/>
<dbReference type="Proteomes" id="UP000031523">
    <property type="component" value="Chromosome"/>
</dbReference>
<gene>
    <name evidence="2" type="ORF">SLNWT_7016</name>
</gene>
<accession>A0A0B5FAA4</accession>
<feature type="domain" description="DUF397" evidence="1">
    <location>
        <begin position="15"/>
        <end position="67"/>
    </location>
</feature>
<dbReference type="AlphaFoldDB" id="A0A0B5FAA4"/>
<sequence>MTQNGVPAGKLIGVTWQKATASIGQGECVEVAHLEGGGVAMRNSQDPEGPALIFTAAELRAFLSGAKSGEFDHLV</sequence>
<name>A0A0B5FAA4_STRA4</name>
<evidence type="ECO:0000313" key="3">
    <source>
        <dbReference type="Proteomes" id="UP000031523"/>
    </source>
</evidence>
<evidence type="ECO:0000259" key="1">
    <source>
        <dbReference type="Pfam" id="PF04149"/>
    </source>
</evidence>
<reference evidence="2 3" key="1">
    <citation type="submission" date="2015-01" db="EMBL/GenBank/DDBJ databases">
        <title>Enhanced salinomycin production by adjusting the supply of polyketide extender units in Streptomyce albus DSM 41398.</title>
        <authorList>
            <person name="Lu C."/>
        </authorList>
    </citation>
    <scope>NUCLEOTIDE SEQUENCE [LARGE SCALE GENOMIC DNA]</scope>
    <source>
        <strain evidence="3">ATCC 21838 / DSM 41398 / FERM P-419 / JCM 4703 / NBRC 107858</strain>
    </source>
</reference>
<evidence type="ECO:0000313" key="2">
    <source>
        <dbReference type="EMBL" id="AJE87392.1"/>
    </source>
</evidence>
<proteinExistence type="predicted"/>